<evidence type="ECO:0000313" key="1">
    <source>
        <dbReference type="EMBL" id="PQP92895.1"/>
    </source>
</evidence>
<protein>
    <submittedName>
        <fullName evidence="1">Uncharacterized protein</fullName>
    </submittedName>
</protein>
<keyword evidence="2" id="KW-1185">Reference proteome</keyword>
<reference evidence="1 2" key="1">
    <citation type="submission" date="2018-02" db="EMBL/GenBank/DDBJ databases">
        <title>Draft genome of wild Prunus yedoensis var. nudiflora.</title>
        <authorList>
            <person name="Baek S."/>
            <person name="Kim J.-H."/>
            <person name="Choi K."/>
            <person name="Kim G.-B."/>
            <person name="Cho A."/>
            <person name="Jang H."/>
            <person name="Shin C.-H."/>
            <person name="Yu H.-J."/>
            <person name="Mun J.-H."/>
        </authorList>
    </citation>
    <scope>NUCLEOTIDE SEQUENCE [LARGE SCALE GENOMIC DNA]</scope>
    <source>
        <strain evidence="2">cv. Jeju island</strain>
        <tissue evidence="1">Leaf</tissue>
    </source>
</reference>
<dbReference type="AlphaFoldDB" id="A0A314YTP2"/>
<accession>A0A314YTP2</accession>
<dbReference type="EMBL" id="PJQY01002516">
    <property type="protein sequence ID" value="PQP92895.1"/>
    <property type="molecule type" value="Genomic_DNA"/>
</dbReference>
<evidence type="ECO:0000313" key="2">
    <source>
        <dbReference type="Proteomes" id="UP000250321"/>
    </source>
</evidence>
<gene>
    <name evidence="1" type="ORF">Pyn_05316</name>
</gene>
<name>A0A314YTP2_PRUYE</name>
<organism evidence="1 2">
    <name type="scientific">Prunus yedoensis var. nudiflora</name>
    <dbReference type="NCBI Taxonomy" id="2094558"/>
    <lineage>
        <taxon>Eukaryota</taxon>
        <taxon>Viridiplantae</taxon>
        <taxon>Streptophyta</taxon>
        <taxon>Embryophyta</taxon>
        <taxon>Tracheophyta</taxon>
        <taxon>Spermatophyta</taxon>
        <taxon>Magnoliopsida</taxon>
        <taxon>eudicotyledons</taxon>
        <taxon>Gunneridae</taxon>
        <taxon>Pentapetalae</taxon>
        <taxon>rosids</taxon>
        <taxon>fabids</taxon>
        <taxon>Rosales</taxon>
        <taxon>Rosaceae</taxon>
        <taxon>Amygdaloideae</taxon>
        <taxon>Amygdaleae</taxon>
        <taxon>Prunus</taxon>
    </lineage>
</organism>
<proteinExistence type="predicted"/>
<dbReference type="Proteomes" id="UP000250321">
    <property type="component" value="Unassembled WGS sequence"/>
</dbReference>
<sequence length="150" mass="17003">MERSSCVKVLELQKFSCLHAQARKVSPNKMEWKKVKEKGRGFLDKIECSSAYKRMHFLPSTTTHLGCCKLPSNHENQSKASIPFGILQFHALFPIFFLSLSHNTHPESKLPSHLQNLAISCTIHPSSPFSLLAELFQFLTELSSSCRKIT</sequence>
<comment type="caution">
    <text evidence="1">The sequence shown here is derived from an EMBL/GenBank/DDBJ whole genome shotgun (WGS) entry which is preliminary data.</text>
</comment>